<dbReference type="SUPFAM" id="SSF69796">
    <property type="entry name" value="Thymidylate synthase-complementing protein Thy1"/>
    <property type="match status" value="1"/>
</dbReference>
<dbReference type="InterPro" id="IPR003669">
    <property type="entry name" value="Thymidylate_synthase_ThyX"/>
</dbReference>
<feature type="binding site" description="in other chain" evidence="1">
    <location>
        <position position="159"/>
    </location>
    <ligand>
        <name>dUMP</name>
        <dbReference type="ChEBI" id="CHEBI:246422"/>
        <note>ligand shared between dimeric partners</note>
    </ligand>
</feature>
<proteinExistence type="inferred from homology"/>
<comment type="similarity">
    <text evidence="1">Belongs to the thymidylate synthase ThyX family.</text>
</comment>
<feature type="binding site" evidence="1">
    <location>
        <begin position="175"/>
        <end position="177"/>
    </location>
    <ligand>
        <name>FAD</name>
        <dbReference type="ChEBI" id="CHEBI:57692"/>
        <note>ligand shared between neighboring subunits</note>
    </ligand>
</feature>
<dbReference type="PROSITE" id="PS51331">
    <property type="entry name" value="THYX"/>
    <property type="match status" value="1"/>
</dbReference>
<feature type="binding site" evidence="1">
    <location>
        <position position="186"/>
    </location>
    <ligand>
        <name>dUMP</name>
        <dbReference type="ChEBI" id="CHEBI:246422"/>
        <note>ligand shared between dimeric partners</note>
    </ligand>
</feature>
<dbReference type="HAMAP" id="MF_01408">
    <property type="entry name" value="ThyX"/>
    <property type="match status" value="1"/>
</dbReference>
<keyword evidence="1" id="KW-0274">FAD</keyword>
<dbReference type="EC" id="2.1.1.148" evidence="1"/>
<feature type="active site" description="Involved in ionization of N3 of dUMP, leading to its activation" evidence="1">
    <location>
        <position position="186"/>
    </location>
</feature>
<feature type="binding site" evidence="1">
    <location>
        <position position="56"/>
    </location>
    <ligand>
        <name>FAD</name>
        <dbReference type="ChEBI" id="CHEBI:57692"/>
        <note>ligand shared between neighboring subunits</note>
    </ligand>
</feature>
<dbReference type="KEGG" id="ptrh:RsTaC01_0695"/>
<keyword evidence="1" id="KW-0521">NADP</keyword>
<dbReference type="GO" id="GO:0006231">
    <property type="term" value="P:dTMP biosynthetic process"/>
    <property type="evidence" value="ECO:0007669"/>
    <property type="project" value="UniProtKB-UniRule"/>
</dbReference>
<dbReference type="NCBIfam" id="TIGR02170">
    <property type="entry name" value="thyX"/>
    <property type="match status" value="1"/>
</dbReference>
<keyword evidence="1" id="KW-0808">Transferase</keyword>
<feature type="binding site" evidence="1">
    <location>
        <begin position="77"/>
        <end position="80"/>
    </location>
    <ligand>
        <name>dUMP</name>
        <dbReference type="ChEBI" id="CHEBI:246422"/>
        <note>ligand shared between dimeric partners</note>
    </ligand>
</feature>
<dbReference type="Pfam" id="PF02511">
    <property type="entry name" value="Thy1"/>
    <property type="match status" value="1"/>
</dbReference>
<comment type="catalytic activity">
    <reaction evidence="1">
        <text>dUMP + (6R)-5,10-methylene-5,6,7,8-tetrahydrofolate + NADPH + H(+) = dTMP + (6S)-5,6,7,8-tetrahydrofolate + NADP(+)</text>
        <dbReference type="Rhea" id="RHEA:29043"/>
        <dbReference type="ChEBI" id="CHEBI:15378"/>
        <dbReference type="ChEBI" id="CHEBI:15636"/>
        <dbReference type="ChEBI" id="CHEBI:57453"/>
        <dbReference type="ChEBI" id="CHEBI:57783"/>
        <dbReference type="ChEBI" id="CHEBI:58349"/>
        <dbReference type="ChEBI" id="CHEBI:63528"/>
        <dbReference type="ChEBI" id="CHEBI:246422"/>
        <dbReference type="EC" id="2.1.1.148"/>
    </reaction>
</comment>
<organism evidence="2">
    <name type="scientific">Candidatus Paraimprobicoccus trichonymphae</name>
    <dbReference type="NCBI Taxonomy" id="3033793"/>
    <lineage>
        <taxon>Bacteria</taxon>
        <taxon>Bacillati</taxon>
        <taxon>Bacillota</taxon>
        <taxon>Clostridia</taxon>
        <taxon>Candidatus Paraimprobicoccus</taxon>
    </lineage>
</organism>
<dbReference type="PANTHER" id="PTHR34934">
    <property type="entry name" value="FLAVIN-DEPENDENT THYMIDYLATE SYNTHASE"/>
    <property type="match status" value="1"/>
</dbReference>
<feature type="binding site" description="in other chain" evidence="1">
    <location>
        <begin position="90"/>
        <end position="92"/>
    </location>
    <ligand>
        <name>dUMP</name>
        <dbReference type="ChEBI" id="CHEBI:246422"/>
        <note>ligand shared between dimeric partners</note>
    </ligand>
</feature>
<gene>
    <name evidence="1" type="primary">thyX</name>
    <name evidence="2" type="ORF">RsTaC01_0695</name>
</gene>
<dbReference type="GO" id="GO:0050797">
    <property type="term" value="F:thymidylate synthase (FAD) activity"/>
    <property type="evidence" value="ECO:0007669"/>
    <property type="project" value="UniProtKB-UniRule"/>
</dbReference>
<evidence type="ECO:0000256" key="1">
    <source>
        <dbReference type="HAMAP-Rule" id="MF_01408"/>
    </source>
</evidence>
<dbReference type="GO" id="GO:0004799">
    <property type="term" value="F:thymidylate synthase activity"/>
    <property type="evidence" value="ECO:0007669"/>
    <property type="project" value="TreeGrafter"/>
</dbReference>
<dbReference type="GO" id="GO:0070402">
    <property type="term" value="F:NADPH binding"/>
    <property type="evidence" value="ECO:0007669"/>
    <property type="project" value="TreeGrafter"/>
</dbReference>
<protein>
    <recommendedName>
        <fullName evidence="1">Flavin-dependent thymidylate synthase</fullName>
        <shortName evidence="1">FDTS</shortName>
        <ecNumber evidence="1">2.1.1.148</ecNumber>
    </recommendedName>
    <alternativeName>
        <fullName evidence="1">FAD-dependent thymidylate synthase</fullName>
    </alternativeName>
    <alternativeName>
        <fullName evidence="1">Thymidylate synthase ThyX</fullName>
        <shortName evidence="1">TS</shortName>
        <shortName evidence="1">TSase</shortName>
    </alternativeName>
</protein>
<dbReference type="Proteomes" id="UP001335720">
    <property type="component" value="Chromosome"/>
</dbReference>
<dbReference type="GO" id="GO:0050660">
    <property type="term" value="F:flavin adenine dinucleotide binding"/>
    <property type="evidence" value="ECO:0007669"/>
    <property type="project" value="UniProtKB-UniRule"/>
</dbReference>
<dbReference type="GO" id="GO:0032259">
    <property type="term" value="P:methylation"/>
    <property type="evidence" value="ECO:0007669"/>
    <property type="project" value="UniProtKB-KW"/>
</dbReference>
<accession>A0AA48IC67</accession>
<comment type="subunit">
    <text evidence="1">Homotetramer.</text>
</comment>
<dbReference type="PANTHER" id="PTHR34934:SF1">
    <property type="entry name" value="FLAVIN-DEPENDENT THYMIDYLATE SYNTHASE"/>
    <property type="match status" value="1"/>
</dbReference>
<dbReference type="EMBL" id="AP027925">
    <property type="protein sequence ID" value="BED92810.1"/>
    <property type="molecule type" value="Genomic_DNA"/>
</dbReference>
<dbReference type="CDD" id="cd20175">
    <property type="entry name" value="ThyX"/>
    <property type="match status" value="1"/>
</dbReference>
<comment type="caution">
    <text evidence="1">Lacks conserved residue(s) required for the propagation of feature annotation.</text>
</comment>
<comment type="function">
    <text evidence="1">Catalyzes the reductive methylation of 2'-deoxyuridine-5'-monophosphate (dUMP) to 2'-deoxythymidine-5'-monophosphate (dTMP) while utilizing 5,10-methylenetetrahydrofolate (mTHF) as the methyl donor, and NADPH and FADH(2) as the reductant.</text>
</comment>
<keyword evidence="1" id="KW-0545">Nucleotide biosynthesis</keyword>
<sequence>MCKVKLISYTPNSEKVVAMAAKLCYSKCNISEIEENLSDLDVQTFIKMLVKLGHESPFEHISFTFGIENISRACMAQITRHRIASYSVKSQRYVQESEFNYIIPPEIEKIPQAREVFLESIISSQSCYNKIVDILKVNYKITIGLDKNSHEKKSIEDARFVLPNACETKMICTFNARSLFNFFKHRCCSRAQWEIRELATKMLKLVRKIAPNIFENCGPSCVNGVCKEGKMTCGKNIEIREIFKNLC</sequence>
<evidence type="ECO:0000313" key="2">
    <source>
        <dbReference type="EMBL" id="BED92810.1"/>
    </source>
</evidence>
<dbReference type="AlphaFoldDB" id="A0AA48IC67"/>
<keyword evidence="1" id="KW-0285">Flavoprotein</keyword>
<feature type="binding site" evidence="1">
    <location>
        <position position="181"/>
    </location>
    <ligand>
        <name>FAD</name>
        <dbReference type="ChEBI" id="CHEBI:57692"/>
        <note>ligand shared between neighboring subunits</note>
    </ligand>
</feature>
<dbReference type="InterPro" id="IPR036098">
    <property type="entry name" value="Thymidylate_synthase_ThyX_sf"/>
</dbReference>
<reference evidence="2" key="1">
    <citation type="journal article" date="2023" name="ISME J.">
        <title>Emergence of putative energy parasites within Clostridia revealed by genome analysis of a novel endosymbiotic clade.</title>
        <authorList>
            <person name="Takahashi K."/>
            <person name="Kuwahara H."/>
            <person name="Horikawa Y."/>
            <person name="Izawa K."/>
            <person name="Kato D."/>
            <person name="Inagaki T."/>
            <person name="Yuki M."/>
            <person name="Ohkuma M."/>
            <person name="Hongoh Y."/>
        </authorList>
    </citation>
    <scope>NUCLEOTIDE SEQUENCE</scope>
    <source>
        <strain evidence="2">RsTa-C01</strain>
    </source>
</reference>
<keyword evidence="1" id="KW-0489">Methyltransferase</keyword>
<dbReference type="Gene3D" id="3.30.1360.170">
    <property type="match status" value="1"/>
</dbReference>
<comment type="cofactor">
    <cofactor evidence="1">
        <name>FAD</name>
        <dbReference type="ChEBI" id="CHEBI:57692"/>
    </cofactor>
    <text evidence="1">Binds 4 FAD per tetramer. Each FAD binding site is formed by three monomers.</text>
</comment>
<feature type="binding site" evidence="1">
    <location>
        <begin position="80"/>
        <end position="82"/>
    </location>
    <ligand>
        <name>FAD</name>
        <dbReference type="ChEBI" id="CHEBI:57692"/>
        <note>ligand shared between neighboring subunits</note>
    </ligand>
</feature>
<comment type="pathway">
    <text evidence="1">Pyrimidine metabolism; dTTP biosynthesis.</text>
</comment>
<name>A0AA48IC67_9FIRM</name>
<dbReference type="GO" id="GO:0006235">
    <property type="term" value="P:dTTP biosynthetic process"/>
    <property type="evidence" value="ECO:0007669"/>
    <property type="project" value="UniProtKB-UniRule"/>
</dbReference>